<name>A0AA46W7I8_CAPOC</name>
<evidence type="ECO:0000313" key="1">
    <source>
        <dbReference type="EMBL" id="UZD40951.1"/>
    </source>
</evidence>
<proteinExistence type="predicted"/>
<dbReference type="RefSeq" id="WP_264860456.1">
    <property type="nucleotide sequence ID" value="NZ_CP110230.1"/>
</dbReference>
<dbReference type="EMBL" id="CP110230">
    <property type="protein sequence ID" value="UZD40951.1"/>
    <property type="molecule type" value="Genomic_DNA"/>
</dbReference>
<evidence type="ECO:0000313" key="2">
    <source>
        <dbReference type="Proteomes" id="UP001163262"/>
    </source>
</evidence>
<dbReference type="Proteomes" id="UP001163262">
    <property type="component" value="Chromosome"/>
</dbReference>
<dbReference type="AlphaFoldDB" id="A0AA46W7I8"/>
<gene>
    <name evidence="1" type="ORF">OL231_00015</name>
</gene>
<accession>A0AA46W7I8</accession>
<dbReference type="InterPro" id="IPR008969">
    <property type="entry name" value="CarboxyPept-like_regulatory"/>
</dbReference>
<organism evidence="1 2">
    <name type="scientific">Capnocytophaga ochracea</name>
    <dbReference type="NCBI Taxonomy" id="1018"/>
    <lineage>
        <taxon>Bacteria</taxon>
        <taxon>Pseudomonadati</taxon>
        <taxon>Bacteroidota</taxon>
        <taxon>Flavobacteriia</taxon>
        <taxon>Flavobacteriales</taxon>
        <taxon>Flavobacteriaceae</taxon>
        <taxon>Capnocytophaga</taxon>
    </lineage>
</organism>
<dbReference type="GO" id="GO:0004180">
    <property type="term" value="F:carboxypeptidase activity"/>
    <property type="evidence" value="ECO:0007669"/>
    <property type="project" value="UniProtKB-KW"/>
</dbReference>
<protein>
    <submittedName>
        <fullName evidence="1">Carboxypeptidase-like regulatory domain-containing protein</fullName>
    </submittedName>
</protein>
<reference evidence="1" key="1">
    <citation type="submission" date="2022-10" db="EMBL/GenBank/DDBJ databases">
        <title>Complete genome sequence of Capnocytophaga ochracea KCOM 2812 isolated from actinomycosis lesion.</title>
        <authorList>
            <person name="Kook J.-K."/>
            <person name="Park S.-N."/>
            <person name="Lim Y.K."/>
        </authorList>
    </citation>
    <scope>NUCLEOTIDE SEQUENCE</scope>
    <source>
        <strain evidence="1">KCOM 28121</strain>
    </source>
</reference>
<keyword evidence="1" id="KW-0121">Carboxypeptidase</keyword>
<sequence length="270" mass="31598">MRLWFFILLLMSPLLIRGQEITRIRGKVFYNNTPLEGVHIQNIDNQHYTTTDAEGSFSIDATKGQSLKATYVGKKTLYHSLTQVDLQRLVVLKMADITIALEEVSVTEKPKITAQSLGILQHTPKERTWEEKRKYANTDILQIDKLTLYKLLVGNVSFNFNAIINHLNGKAKIIKQQVINEKNLRVAHYIVNEMSNYLKNEHHLTEEEIGSLAFYVMEKPEAHRLVERKDNKQLEFMLYEWWNELTNLQKEETKKMLIINCYLIINLYLC</sequence>
<dbReference type="Pfam" id="PF13715">
    <property type="entry name" value="CarbopepD_reg_2"/>
    <property type="match status" value="1"/>
</dbReference>
<keyword evidence="1" id="KW-0378">Hydrolase</keyword>
<dbReference type="SUPFAM" id="SSF49464">
    <property type="entry name" value="Carboxypeptidase regulatory domain-like"/>
    <property type="match status" value="1"/>
</dbReference>
<keyword evidence="1" id="KW-0645">Protease</keyword>